<name>A0A6P0HN99_9ACTN</name>
<sequence>MPETTADLAAYARLLPPPHELRRRLERLALLDLVLGGGRLPRFRFDARWGTTTDGAPIAVGTFDSGGGDGNHAVFAGGLTLLRVLDHESVMNRYDAGETWPGLLDGLPDELRPYLTDERLNLDPSVPVLTLALWCESGASAWRHGRSERHDGDDPEITSWPLDLVEEWDLDDVYGALSYDHGDASGGRAIDEDAFDAVVDDRPLTHELVRALNPGVVLAVVAEGAARIGRPLA</sequence>
<evidence type="ECO:0000313" key="2">
    <source>
        <dbReference type="Proteomes" id="UP000468687"/>
    </source>
</evidence>
<evidence type="ECO:0000313" key="1">
    <source>
        <dbReference type="EMBL" id="NEN80172.1"/>
    </source>
</evidence>
<protein>
    <submittedName>
        <fullName evidence="1">Uncharacterized protein</fullName>
    </submittedName>
</protein>
<comment type="caution">
    <text evidence="1">The sequence shown here is derived from an EMBL/GenBank/DDBJ whole genome shotgun (WGS) entry which is preliminary data.</text>
</comment>
<dbReference type="EMBL" id="JAAGXA010000015">
    <property type="protein sequence ID" value="NEN80172.1"/>
    <property type="molecule type" value="Genomic_DNA"/>
</dbReference>
<keyword evidence="2" id="KW-1185">Reference proteome</keyword>
<dbReference type="AlphaFoldDB" id="A0A6P0HN99"/>
<gene>
    <name evidence="1" type="ORF">G3T38_18075</name>
</gene>
<dbReference type="RefSeq" id="WP_163773865.1">
    <property type="nucleotide sequence ID" value="NZ_JAAGXA010000015.1"/>
</dbReference>
<accession>A0A6P0HN99</accession>
<proteinExistence type="predicted"/>
<reference evidence="1 2" key="1">
    <citation type="journal article" date="2014" name="Int. J. Syst. Evol. Microbiol.">
        <title>Nocardioides zeae sp. nov., isolated from the stem of Zea mays.</title>
        <authorList>
            <person name="Glaeser S.P."/>
            <person name="McInroy J.A."/>
            <person name="Busse H.J."/>
            <person name="Kampfer P."/>
        </authorList>
    </citation>
    <scope>NUCLEOTIDE SEQUENCE [LARGE SCALE GENOMIC DNA]</scope>
    <source>
        <strain evidence="1 2">JCM 30728</strain>
    </source>
</reference>
<dbReference type="Proteomes" id="UP000468687">
    <property type="component" value="Unassembled WGS sequence"/>
</dbReference>
<organism evidence="1 2">
    <name type="scientific">Nocardioides zeae</name>
    <dbReference type="NCBI Taxonomy" id="1457234"/>
    <lineage>
        <taxon>Bacteria</taxon>
        <taxon>Bacillati</taxon>
        <taxon>Actinomycetota</taxon>
        <taxon>Actinomycetes</taxon>
        <taxon>Propionibacteriales</taxon>
        <taxon>Nocardioidaceae</taxon>
        <taxon>Nocardioides</taxon>
    </lineage>
</organism>